<organism evidence="2 3">
    <name type="scientific">Nocardioides thalensis</name>
    <dbReference type="NCBI Taxonomy" id="1914755"/>
    <lineage>
        <taxon>Bacteria</taxon>
        <taxon>Bacillati</taxon>
        <taxon>Actinomycetota</taxon>
        <taxon>Actinomycetes</taxon>
        <taxon>Propionibacteriales</taxon>
        <taxon>Nocardioidaceae</taxon>
        <taxon>Nocardioides</taxon>
    </lineage>
</organism>
<dbReference type="GO" id="GO:0030170">
    <property type="term" value="F:pyridoxal phosphate binding"/>
    <property type="evidence" value="ECO:0007669"/>
    <property type="project" value="InterPro"/>
</dbReference>
<dbReference type="SUPFAM" id="SSF50800">
    <property type="entry name" value="PK beta-barrel domain-like"/>
    <property type="match status" value="1"/>
</dbReference>
<dbReference type="Proteomes" id="UP000530424">
    <property type="component" value="Unassembled WGS sequence"/>
</dbReference>
<comment type="caution">
    <text evidence="2">The sequence shown here is derived from an EMBL/GenBank/DDBJ whole genome shotgun (WGS) entry which is preliminary data.</text>
</comment>
<dbReference type="SUPFAM" id="SSF141673">
    <property type="entry name" value="MOSC N-terminal domain-like"/>
    <property type="match status" value="1"/>
</dbReference>
<name>A0A853C6T5_9ACTN</name>
<protein>
    <recommendedName>
        <fullName evidence="1">MOSC domain-containing protein</fullName>
    </recommendedName>
</protein>
<dbReference type="InterPro" id="IPR011037">
    <property type="entry name" value="Pyrv_Knase-like_insert_dom_sf"/>
</dbReference>
<evidence type="ECO:0000313" key="3">
    <source>
        <dbReference type="Proteomes" id="UP000530424"/>
    </source>
</evidence>
<reference evidence="2 3" key="1">
    <citation type="submission" date="2020-07" db="EMBL/GenBank/DDBJ databases">
        <title>Sequencing the genomes of 1000 actinobacteria strains.</title>
        <authorList>
            <person name="Klenk H.-P."/>
        </authorList>
    </citation>
    <scope>NUCLEOTIDE SEQUENCE [LARGE SCALE GENOMIC DNA]</scope>
    <source>
        <strain evidence="2 3">DSM 103833</strain>
    </source>
</reference>
<keyword evidence="3" id="KW-1185">Reference proteome</keyword>
<dbReference type="RefSeq" id="WP_343047220.1">
    <property type="nucleotide sequence ID" value="NZ_JACCFP010000001.1"/>
</dbReference>
<dbReference type="Pfam" id="PF03473">
    <property type="entry name" value="MOSC"/>
    <property type="match status" value="1"/>
</dbReference>
<dbReference type="InterPro" id="IPR005303">
    <property type="entry name" value="MOCOS_middle"/>
</dbReference>
<dbReference type="Pfam" id="PF03476">
    <property type="entry name" value="MOSC_N"/>
    <property type="match status" value="1"/>
</dbReference>
<dbReference type="InterPro" id="IPR005302">
    <property type="entry name" value="MoCF_Sase_C"/>
</dbReference>
<dbReference type="PROSITE" id="PS51340">
    <property type="entry name" value="MOSC"/>
    <property type="match status" value="1"/>
</dbReference>
<evidence type="ECO:0000313" key="2">
    <source>
        <dbReference type="EMBL" id="NYJ02392.1"/>
    </source>
</evidence>
<feature type="domain" description="MOSC" evidence="1">
    <location>
        <begin position="122"/>
        <end position="269"/>
    </location>
</feature>
<evidence type="ECO:0000259" key="1">
    <source>
        <dbReference type="PROSITE" id="PS51340"/>
    </source>
</evidence>
<dbReference type="PANTHER" id="PTHR14237">
    <property type="entry name" value="MOLYBDOPTERIN COFACTOR SULFURASE MOSC"/>
    <property type="match status" value="1"/>
</dbReference>
<dbReference type="AlphaFoldDB" id="A0A853C6T5"/>
<dbReference type="EMBL" id="JACCFP010000001">
    <property type="protein sequence ID" value="NYJ02392.1"/>
    <property type="molecule type" value="Genomic_DNA"/>
</dbReference>
<dbReference type="GO" id="GO:0003824">
    <property type="term" value="F:catalytic activity"/>
    <property type="evidence" value="ECO:0007669"/>
    <property type="project" value="InterPro"/>
</dbReference>
<proteinExistence type="predicted"/>
<sequence>MQLASIRRYPVKSMRGEELAEAAVEPWGLAGDRRWMVVDGDGRSVTARELPRMLLLTPRLTDRGLELAGPGMAPLSILAPGDADTKVQVHSNAPYAGSLAVDDAHAWLTDYLGLAVRLVYADDPSRRQLDPRFSRPDDSASFADAYPLLLTTEESLAQLNDWIAEGPLSAEGPLGMARFRPNVVVSGGRAFEEDGWRRVRIGDAVFRAVKGCDRCVMTTTDPSTAERGMEPIATLARHRRWDGKTWFGMNLIPDTPGVVVQTGDEVEVLDAEESDGPPR</sequence>
<dbReference type="GO" id="GO:0030151">
    <property type="term" value="F:molybdenum ion binding"/>
    <property type="evidence" value="ECO:0007669"/>
    <property type="project" value="InterPro"/>
</dbReference>
<accession>A0A853C6T5</accession>
<gene>
    <name evidence="2" type="ORF">HNR19_003090</name>
</gene>
<dbReference type="PANTHER" id="PTHR14237:SF19">
    <property type="entry name" value="MITOCHONDRIAL AMIDOXIME REDUCING COMPONENT 1"/>
    <property type="match status" value="1"/>
</dbReference>